<sequence length="245" mass="26356">MASLAGVACSLCAALACGPRITVETVDAPVDEAPVEDGGKDPGPSPEREAVLAVARGYADALTQRDPERAAELVVAETFVFYDDLRRAALTSKAEDLERWPLMPLIMVLELRVRFSRAELEAFDGRSLFTAAVEAGLAGEDIGDLLDDPSVEVAHTEDDHAELRVEQSSLLYLRRDPDPEVDADAGAQAPWRVDLPGLIEALGPSIEALAKERVETSGKLRTALYFVALRLDVALDPAILDGPLR</sequence>
<proteinExistence type="predicted"/>
<dbReference type="Proteomes" id="UP000005801">
    <property type="component" value="Unassembled WGS sequence"/>
</dbReference>
<evidence type="ECO:0000313" key="2">
    <source>
        <dbReference type="EMBL" id="EDM75304.1"/>
    </source>
</evidence>
<name>A6GFQ3_9BACT</name>
<dbReference type="STRING" id="391625.PPSIR1_26041"/>
<feature type="region of interest" description="Disordered" evidence="1">
    <location>
        <begin position="28"/>
        <end position="47"/>
    </location>
</feature>
<dbReference type="EMBL" id="ABCS01000096">
    <property type="protein sequence ID" value="EDM75304.1"/>
    <property type="molecule type" value="Genomic_DNA"/>
</dbReference>
<evidence type="ECO:0000313" key="3">
    <source>
        <dbReference type="Proteomes" id="UP000005801"/>
    </source>
</evidence>
<comment type="caution">
    <text evidence="2">The sequence shown here is derived from an EMBL/GenBank/DDBJ whole genome shotgun (WGS) entry which is preliminary data.</text>
</comment>
<organism evidence="2 3">
    <name type="scientific">Plesiocystis pacifica SIR-1</name>
    <dbReference type="NCBI Taxonomy" id="391625"/>
    <lineage>
        <taxon>Bacteria</taxon>
        <taxon>Pseudomonadati</taxon>
        <taxon>Myxococcota</taxon>
        <taxon>Polyangia</taxon>
        <taxon>Nannocystales</taxon>
        <taxon>Nannocystaceae</taxon>
        <taxon>Plesiocystis</taxon>
    </lineage>
</organism>
<dbReference type="AlphaFoldDB" id="A6GFQ3"/>
<keyword evidence="3" id="KW-1185">Reference proteome</keyword>
<evidence type="ECO:0000256" key="1">
    <source>
        <dbReference type="SAM" id="MobiDB-lite"/>
    </source>
</evidence>
<reference evidence="2 3" key="1">
    <citation type="submission" date="2007-06" db="EMBL/GenBank/DDBJ databases">
        <authorList>
            <person name="Shimkets L."/>
            <person name="Ferriera S."/>
            <person name="Johnson J."/>
            <person name="Kravitz S."/>
            <person name="Beeson K."/>
            <person name="Sutton G."/>
            <person name="Rogers Y.-H."/>
            <person name="Friedman R."/>
            <person name="Frazier M."/>
            <person name="Venter J.C."/>
        </authorList>
    </citation>
    <scope>NUCLEOTIDE SEQUENCE [LARGE SCALE GENOMIC DNA]</scope>
    <source>
        <strain evidence="2 3">SIR-1</strain>
    </source>
</reference>
<protein>
    <submittedName>
        <fullName evidence="2">Uncharacterized protein</fullName>
    </submittedName>
</protein>
<accession>A6GFQ3</accession>
<gene>
    <name evidence="2" type="ORF">PPSIR1_26041</name>
</gene>